<dbReference type="Pfam" id="PF00172">
    <property type="entry name" value="Zn_clus"/>
    <property type="match status" value="1"/>
</dbReference>
<evidence type="ECO:0000256" key="1">
    <source>
        <dbReference type="ARBA" id="ARBA00009451"/>
    </source>
</evidence>
<dbReference type="GO" id="GO:0008270">
    <property type="term" value="F:zinc ion binding"/>
    <property type="evidence" value="ECO:0007669"/>
    <property type="project" value="InterPro"/>
</dbReference>
<feature type="region of interest" description="Disordered" evidence="12">
    <location>
        <begin position="1"/>
        <end position="24"/>
    </location>
</feature>
<dbReference type="Gene3D" id="3.90.470.10">
    <property type="entry name" value="Ribosomal protein L22/L17"/>
    <property type="match status" value="1"/>
</dbReference>
<evidence type="ECO:0000256" key="5">
    <source>
        <dbReference type="ARBA" id="ARBA00023125"/>
    </source>
</evidence>
<keyword evidence="4" id="KW-0805">Transcription regulation</keyword>
<dbReference type="CDD" id="cd00067">
    <property type="entry name" value="GAL4"/>
    <property type="match status" value="1"/>
</dbReference>
<sequence>MEQDDQSPQVDGTPTSRAKARSDHLMKRVSRACLHCRQRKSKCDLDSSGSPGVPPCQRCIRDNRECVLGSSNRGGRRIRKNKIKNFTPDSNSSVRRDSVIEAPSPSNSETRQTASSSYPGPVVFLPPDPPTATSISVDDEDEASIGDVPRNPSDAWQCLTGIAKRGTEDPSSETGVDPLRTGPGGFSSYTTLQDSSVTGFQSNSGIKAYRLVQSRSLDPGTVWQLVIRYAEHFHPYLPLVPRKYFDRSALDAFANNEKHLLTAVLTIASKDLAERPEIHEYCSKYMHELISGIAAGADCDVEAVEALLILAEWEPQGLRPRIERVGRGEEDRAAWMHVGLALRSGWFLGLDRTSFRGDSSGDAETEARRRLAWTSCYVSDRLISVRIGRAFWSRGPGPMTGLVSQDFPSLQPARDGDEDYAKIFQATLDLTQLYGNVHDVLYSGMRTSNQMMLMGDYVKYVDDFRLAILRWKSIWGSLSCSPPMKATLQLSYEYLRLYTNAFAFQAAISQSLVSKIRNDDKAQRDHLRATFNNVASMQDARFIYESVDAAKTYLTILVDVVHPEKHLHFMPLRYYLYGIYAAVFLYKARSFGVMSHLEELKVRDLVTRTTEVLRRASAGSDDIGSRYSRLLELLWKQKPMAATSPAGTHHSGDVLMQSNSALSHHLSDQSSYVHFSPANDFSWLDLEAVGDYVSGDQISGANTLALDTFQNQDIFQAGQDRSQTWQVPCMAMKGDTACLAGIACGPMTLTTRLIAAHTDAIDSFELPRISIATLVTPSIDEIDIEADNEVPADRKLKGITAGRRAPRAKKRTTTSEPRDLKFQRPTTGKRQNFSPDIEDHPLGNHIKMVRYAAQEIPAAKSARARGSYLRVSFKNTRETAQAINGMKLQRALTFLNNVTEKAEAVPMRRYAGSTGRCAQGKQWGVSKARWPVKSAEFLLDLLKNAEANADTKGLDTGNLVVKHIQVNQAPKGRRRTYRAHGRINPYMTNPCHIELILTEGEETVAKGPAVKEVRLSSRQRGAQLRRALIEA</sequence>
<dbReference type="GO" id="GO:0003735">
    <property type="term" value="F:structural constituent of ribosome"/>
    <property type="evidence" value="ECO:0007669"/>
    <property type="project" value="InterPro"/>
</dbReference>
<evidence type="ECO:0000313" key="14">
    <source>
        <dbReference type="EMBL" id="GCB26157.1"/>
    </source>
</evidence>
<feature type="compositionally biased region" description="Polar residues" evidence="12">
    <location>
        <begin position="824"/>
        <end position="834"/>
    </location>
</feature>
<gene>
    <name evidence="14" type="ORF">AAWM_09042</name>
</gene>
<proteinExistence type="inferred from homology"/>
<dbReference type="STRING" id="105351.A0A401L3R4"/>
<dbReference type="Pfam" id="PF00237">
    <property type="entry name" value="Ribosomal_L22"/>
    <property type="match status" value="1"/>
</dbReference>
<dbReference type="EMBL" id="BDHI01000028">
    <property type="protein sequence ID" value="GCB26157.1"/>
    <property type="molecule type" value="Genomic_DNA"/>
</dbReference>
<dbReference type="InterPro" id="IPR036394">
    <property type="entry name" value="Ribosomal_uL22_sf"/>
</dbReference>
<dbReference type="AlphaFoldDB" id="A0A401L3R4"/>
<dbReference type="PROSITE" id="PS00463">
    <property type="entry name" value="ZN2_CY6_FUNGAL_1"/>
    <property type="match status" value="1"/>
</dbReference>
<keyword evidence="2" id="KW-0479">Metal-binding</keyword>
<comment type="similarity">
    <text evidence="1 11">Belongs to the universal ribosomal protein uL22 family.</text>
</comment>
<evidence type="ECO:0000256" key="9">
    <source>
        <dbReference type="ARBA" id="ARBA00035207"/>
    </source>
</evidence>
<evidence type="ECO:0000313" key="15">
    <source>
        <dbReference type="Proteomes" id="UP000286921"/>
    </source>
</evidence>
<protein>
    <recommendedName>
        <fullName evidence="9">Large ribosomal subunit protein uL22</fullName>
    </recommendedName>
    <alternativeName>
        <fullName evidence="10">60S ribosomal protein L17</fullName>
    </alternativeName>
</protein>
<dbReference type="PROSITE" id="PS00464">
    <property type="entry name" value="RIBOSOMAL_L22"/>
    <property type="match status" value="1"/>
</dbReference>
<feature type="compositionally biased region" description="Polar residues" evidence="12">
    <location>
        <begin position="104"/>
        <end position="118"/>
    </location>
</feature>
<dbReference type="GO" id="GO:0000981">
    <property type="term" value="F:DNA-binding transcription factor activity, RNA polymerase II-specific"/>
    <property type="evidence" value="ECO:0007669"/>
    <property type="project" value="InterPro"/>
</dbReference>
<reference evidence="14 15" key="1">
    <citation type="submission" date="2016-09" db="EMBL/GenBank/DDBJ databases">
        <title>Aspergillus awamori IFM 58123T.</title>
        <authorList>
            <person name="Kusuya Y."/>
            <person name="Shimizu M."/>
            <person name="Takahashi H."/>
            <person name="Yaguchi T."/>
        </authorList>
    </citation>
    <scope>NUCLEOTIDE SEQUENCE [LARGE SCALE GENOMIC DNA]</scope>
    <source>
        <strain evidence="14 15">IFM 58123</strain>
    </source>
</reference>
<feature type="region of interest" description="Disordered" evidence="12">
    <location>
        <begin position="802"/>
        <end position="839"/>
    </location>
</feature>
<dbReference type="InterPro" id="IPR018260">
    <property type="entry name" value="Ribosomal_uL22_CS"/>
</dbReference>
<evidence type="ECO:0000256" key="8">
    <source>
        <dbReference type="ARBA" id="ARBA00023274"/>
    </source>
</evidence>
<dbReference type="GO" id="GO:0015934">
    <property type="term" value="C:large ribosomal subunit"/>
    <property type="evidence" value="ECO:0007669"/>
    <property type="project" value="InterPro"/>
</dbReference>
<evidence type="ECO:0000256" key="4">
    <source>
        <dbReference type="ARBA" id="ARBA00023015"/>
    </source>
</evidence>
<dbReference type="SUPFAM" id="SSF54843">
    <property type="entry name" value="Ribosomal protein L22"/>
    <property type="match status" value="1"/>
</dbReference>
<dbReference type="PANTHER" id="PTHR31644">
    <property type="entry name" value="TRANSCRIPTIONAL ACTIVATOR ARO80-RELATED"/>
    <property type="match status" value="1"/>
</dbReference>
<evidence type="ECO:0000256" key="6">
    <source>
        <dbReference type="ARBA" id="ARBA00023163"/>
    </source>
</evidence>
<feature type="region of interest" description="Disordered" evidence="12">
    <location>
        <begin position="70"/>
        <end position="122"/>
    </location>
</feature>
<dbReference type="PANTHER" id="PTHR31644:SF1">
    <property type="entry name" value="ZN(II)2CYS6 TRANSCRIPTION FACTOR (EUROFUNG)"/>
    <property type="match status" value="1"/>
</dbReference>
<evidence type="ECO:0000256" key="2">
    <source>
        <dbReference type="ARBA" id="ARBA00022723"/>
    </source>
</evidence>
<keyword evidence="5" id="KW-0238">DNA-binding</keyword>
<evidence type="ECO:0000256" key="3">
    <source>
        <dbReference type="ARBA" id="ARBA00022980"/>
    </source>
</evidence>
<dbReference type="SMART" id="SM00906">
    <property type="entry name" value="Fungal_trans"/>
    <property type="match status" value="1"/>
</dbReference>
<dbReference type="GO" id="GO:0003677">
    <property type="term" value="F:DNA binding"/>
    <property type="evidence" value="ECO:0007669"/>
    <property type="project" value="UniProtKB-KW"/>
</dbReference>
<evidence type="ECO:0000256" key="10">
    <source>
        <dbReference type="ARBA" id="ARBA00035325"/>
    </source>
</evidence>
<accession>A0A401L3R4</accession>
<dbReference type="InterPro" id="IPR001063">
    <property type="entry name" value="Ribosomal_uL22"/>
</dbReference>
<evidence type="ECO:0000259" key="13">
    <source>
        <dbReference type="PROSITE" id="PS50048"/>
    </source>
</evidence>
<feature type="compositionally biased region" description="Polar residues" evidence="12">
    <location>
        <begin position="1"/>
        <end position="16"/>
    </location>
</feature>
<dbReference type="PROSITE" id="PS50048">
    <property type="entry name" value="ZN2_CY6_FUNGAL_2"/>
    <property type="match status" value="1"/>
</dbReference>
<dbReference type="NCBIfam" id="TIGR01038">
    <property type="entry name" value="uL22_arch_euk"/>
    <property type="match status" value="1"/>
</dbReference>
<evidence type="ECO:0000256" key="12">
    <source>
        <dbReference type="SAM" id="MobiDB-lite"/>
    </source>
</evidence>
<keyword evidence="7" id="KW-0539">Nucleus</keyword>
<organism evidence="14 15">
    <name type="scientific">Aspergillus awamori</name>
    <name type="common">Black koji mold</name>
    <dbReference type="NCBI Taxonomy" id="105351"/>
    <lineage>
        <taxon>Eukaryota</taxon>
        <taxon>Fungi</taxon>
        <taxon>Dikarya</taxon>
        <taxon>Ascomycota</taxon>
        <taxon>Pezizomycotina</taxon>
        <taxon>Eurotiomycetes</taxon>
        <taxon>Eurotiomycetidae</taxon>
        <taxon>Eurotiales</taxon>
        <taxon>Aspergillaceae</taxon>
        <taxon>Aspergillus</taxon>
    </lineage>
</organism>
<dbReference type="InterPro" id="IPR001138">
    <property type="entry name" value="Zn2Cys6_DnaBD"/>
</dbReference>
<dbReference type="CDD" id="cd00336">
    <property type="entry name" value="Ribosomal_L22"/>
    <property type="match status" value="1"/>
</dbReference>
<dbReference type="InterPro" id="IPR036864">
    <property type="entry name" value="Zn2-C6_fun-type_DNA-bd_sf"/>
</dbReference>
<dbReference type="GO" id="GO:0005634">
    <property type="term" value="C:nucleus"/>
    <property type="evidence" value="ECO:0007669"/>
    <property type="project" value="TreeGrafter"/>
</dbReference>
<dbReference type="Gene3D" id="4.10.240.10">
    <property type="entry name" value="Zn(2)-C6 fungal-type DNA-binding domain"/>
    <property type="match status" value="1"/>
</dbReference>
<keyword evidence="6" id="KW-0804">Transcription</keyword>
<feature type="domain" description="Zn(2)-C6 fungal-type" evidence="13">
    <location>
        <begin position="32"/>
        <end position="68"/>
    </location>
</feature>
<dbReference type="GO" id="GO:0006351">
    <property type="term" value="P:DNA-templated transcription"/>
    <property type="evidence" value="ECO:0007669"/>
    <property type="project" value="InterPro"/>
</dbReference>
<dbReference type="InterPro" id="IPR052780">
    <property type="entry name" value="AAA_Catabolism_Regulators"/>
</dbReference>
<dbReference type="GO" id="GO:0006412">
    <property type="term" value="P:translation"/>
    <property type="evidence" value="ECO:0007669"/>
    <property type="project" value="InterPro"/>
</dbReference>
<dbReference type="Proteomes" id="UP000286921">
    <property type="component" value="Unassembled WGS sequence"/>
</dbReference>
<dbReference type="SUPFAM" id="SSF57701">
    <property type="entry name" value="Zn2/Cys6 DNA-binding domain"/>
    <property type="match status" value="1"/>
</dbReference>
<dbReference type="FunFam" id="3.90.470.10:FF:000010">
    <property type="entry name" value="60S ribosomal protein L17"/>
    <property type="match status" value="1"/>
</dbReference>
<dbReference type="FunFam" id="4.10.240.10:FF:000095">
    <property type="entry name" value="C6 transcription factor, putative"/>
    <property type="match status" value="1"/>
</dbReference>
<name>A0A401L3R4_ASPAW</name>
<comment type="caution">
    <text evidence="14">The sequence shown here is derived from an EMBL/GenBank/DDBJ whole genome shotgun (WGS) entry which is preliminary data.</text>
</comment>
<feature type="compositionally biased region" description="Basic residues" evidence="12">
    <location>
        <begin position="74"/>
        <end position="83"/>
    </location>
</feature>
<evidence type="ECO:0000256" key="11">
    <source>
        <dbReference type="RuleBase" id="RU004005"/>
    </source>
</evidence>
<evidence type="ECO:0000256" key="7">
    <source>
        <dbReference type="ARBA" id="ARBA00023242"/>
    </source>
</evidence>
<keyword evidence="3 11" id="KW-0689">Ribosomal protein</keyword>
<dbReference type="InterPro" id="IPR007219">
    <property type="entry name" value="XnlR_reg_dom"/>
</dbReference>
<dbReference type="InterPro" id="IPR005721">
    <property type="entry name" value="Ribosomal_uL22_euk/arc"/>
</dbReference>
<keyword evidence="15" id="KW-1185">Reference proteome</keyword>
<dbReference type="SMART" id="SM00066">
    <property type="entry name" value="GAL4"/>
    <property type="match status" value="1"/>
</dbReference>
<keyword evidence="8 11" id="KW-0687">Ribonucleoprotein</keyword>
<dbReference type="CDD" id="cd12148">
    <property type="entry name" value="fungal_TF_MHR"/>
    <property type="match status" value="1"/>
</dbReference>
<dbReference type="Pfam" id="PF04082">
    <property type="entry name" value="Fungal_trans"/>
    <property type="match status" value="1"/>
</dbReference>